<dbReference type="AlphaFoldDB" id="A0A2U3BF04"/>
<dbReference type="Gene3D" id="3.40.50.300">
    <property type="entry name" value="P-loop containing nucleotide triphosphate hydrolases"/>
    <property type="match status" value="2"/>
</dbReference>
<feature type="domain" description="ATPase dynein-related AAA" evidence="1">
    <location>
        <begin position="390"/>
        <end position="475"/>
    </location>
</feature>
<dbReference type="InterPro" id="IPR027417">
    <property type="entry name" value="P-loop_NTPase"/>
</dbReference>
<protein>
    <submittedName>
        <fullName evidence="2">AAA family ATPase</fullName>
    </submittedName>
</protein>
<dbReference type="PANTHER" id="PTHR37291">
    <property type="entry name" value="5-METHYLCYTOSINE-SPECIFIC RESTRICTION ENZYME B"/>
    <property type="match status" value="1"/>
</dbReference>
<evidence type="ECO:0000259" key="1">
    <source>
        <dbReference type="Pfam" id="PF07728"/>
    </source>
</evidence>
<dbReference type="SUPFAM" id="SSF52540">
    <property type="entry name" value="P-loop containing nucleoside triphosphate hydrolases"/>
    <property type="match status" value="1"/>
</dbReference>
<evidence type="ECO:0000313" key="3">
    <source>
        <dbReference type="Proteomes" id="UP000245362"/>
    </source>
</evidence>
<accession>A0A2U3BF04</accession>
<dbReference type="OrthoDB" id="9781481at2"/>
<sequence>MKPCLLFSIRNNGETVKGTTIGGFGEVRFELSGSRLNFKKLNLDNISKEKFIEGLNNLKIFQDINFEKDKNNNVSFIRFPFDSKDASAIIKGWLDLINSNDICEEIIQSDLERKESKKIEVNMSRNAILYGPPGTGKTYHTIEAAVRATEPEFVWQTREELKAEYDHLVTEKRIRFVTFHQSYGYEEFVEGLSAEVAEDKSVIYKIKKGVFKSICEDASVSELDTNQKINSNGRVWKLSIEGAHQNATKKYCLEHNMGAIGWGDTGDLNLEERNEYFSELGSNDQNSLNNFTNEMTIGDLVLCIDSKRTVEAIGVVSGEYIYDEAGLPTRDDYCHHLPINWLVTGVSIDFMALNDNKQFSLQTCYPLFRMNVADVLNYLQTKDIVLLDKENSRGTKQNYVLIIDEINRGNISKIFGELITLIEPSKREGQTESLQLTLPYSGKPFSVPDNLYIIGTMNTADRSLTMMDTALRRRFEFKEMMPEPKLLAGSIVEHNDKDNDTYTKIDLFALLTKLNERIEVLFDREHTLGHAFFMPVKELVDADEQEAAFEELVHVFQNKIIPLLQEYFFDDWEKIRLVLADNQKPDALQLITKTEYKDLTELFGKQNNVDLYGEGIVQYRLRSLENEDDKRVWQDPQVYLGMYQTLITETEQLEQGSM</sequence>
<evidence type="ECO:0000313" key="2">
    <source>
        <dbReference type="EMBL" id="PWI35365.1"/>
    </source>
</evidence>
<dbReference type="PANTHER" id="PTHR37291:SF1">
    <property type="entry name" value="TYPE IV METHYL-DIRECTED RESTRICTION ENZYME ECOKMCRB SUBUNIT"/>
    <property type="match status" value="1"/>
</dbReference>
<comment type="caution">
    <text evidence="2">The sequence shown here is derived from an EMBL/GenBank/DDBJ whole genome shotgun (WGS) entry which is preliminary data.</text>
</comment>
<keyword evidence="3" id="KW-1185">Reference proteome</keyword>
<reference evidence="2 3" key="1">
    <citation type="submission" date="2018-05" db="EMBL/GenBank/DDBJ databases">
        <title>Vibrio limimaris sp. nov., isolated from marine sediment.</title>
        <authorList>
            <person name="Li C.-M."/>
        </authorList>
    </citation>
    <scope>NUCLEOTIDE SEQUENCE [LARGE SCALE GENOMIC DNA]</scope>
    <source>
        <strain evidence="2 3">E4404</strain>
    </source>
</reference>
<dbReference type="Proteomes" id="UP000245362">
    <property type="component" value="Unassembled WGS sequence"/>
</dbReference>
<dbReference type="InterPro" id="IPR011704">
    <property type="entry name" value="ATPase_dyneun-rel_AAA"/>
</dbReference>
<gene>
    <name evidence="2" type="ORF">DI392_00120</name>
</gene>
<dbReference type="EMBL" id="QFWT01000001">
    <property type="protein sequence ID" value="PWI35365.1"/>
    <property type="molecule type" value="Genomic_DNA"/>
</dbReference>
<name>A0A2U3BF04_9VIBR</name>
<proteinExistence type="predicted"/>
<organism evidence="2 3">
    <name type="scientific">Vibrio albus</name>
    <dbReference type="NCBI Taxonomy" id="2200953"/>
    <lineage>
        <taxon>Bacteria</taxon>
        <taxon>Pseudomonadati</taxon>
        <taxon>Pseudomonadota</taxon>
        <taxon>Gammaproteobacteria</taxon>
        <taxon>Vibrionales</taxon>
        <taxon>Vibrionaceae</taxon>
        <taxon>Vibrio</taxon>
    </lineage>
</organism>
<dbReference type="InterPro" id="IPR052934">
    <property type="entry name" value="Methyl-DNA_Rec/Restrict_Enz"/>
</dbReference>
<dbReference type="GO" id="GO:0016887">
    <property type="term" value="F:ATP hydrolysis activity"/>
    <property type="evidence" value="ECO:0007669"/>
    <property type="project" value="InterPro"/>
</dbReference>
<dbReference type="Pfam" id="PF07728">
    <property type="entry name" value="AAA_5"/>
    <property type="match status" value="1"/>
</dbReference>
<dbReference type="GO" id="GO:0005524">
    <property type="term" value="F:ATP binding"/>
    <property type="evidence" value="ECO:0007669"/>
    <property type="project" value="InterPro"/>
</dbReference>